<dbReference type="Proteomes" id="UP000079169">
    <property type="component" value="Unplaced"/>
</dbReference>
<name>A0A1S3DFJ4_DIACI</name>
<organism evidence="1 2">
    <name type="scientific">Diaphorina citri</name>
    <name type="common">Asian citrus psyllid</name>
    <dbReference type="NCBI Taxonomy" id="121845"/>
    <lineage>
        <taxon>Eukaryota</taxon>
        <taxon>Metazoa</taxon>
        <taxon>Ecdysozoa</taxon>
        <taxon>Arthropoda</taxon>
        <taxon>Hexapoda</taxon>
        <taxon>Insecta</taxon>
        <taxon>Pterygota</taxon>
        <taxon>Neoptera</taxon>
        <taxon>Paraneoptera</taxon>
        <taxon>Hemiptera</taxon>
        <taxon>Sternorrhyncha</taxon>
        <taxon>Psylloidea</taxon>
        <taxon>Psyllidae</taxon>
        <taxon>Diaphorininae</taxon>
        <taxon>Diaphorina</taxon>
    </lineage>
</organism>
<reference evidence="2" key="1">
    <citation type="submission" date="2025-08" db="UniProtKB">
        <authorList>
            <consortium name="RefSeq"/>
        </authorList>
    </citation>
    <scope>IDENTIFICATION</scope>
</reference>
<gene>
    <name evidence="2" type="primary">LOC103516778</name>
</gene>
<evidence type="ECO:0000313" key="2">
    <source>
        <dbReference type="RefSeq" id="XP_008479987.2"/>
    </source>
</evidence>
<dbReference type="PaxDb" id="121845-A0A1S3DFJ4"/>
<sequence length="286" mass="33234">MNQVLFTKKEQDQIEESILKITNINVRSVIKRTKHDKVIRQLCYLLGCEIVDLNSIIGQEHTPNLTFGAPFLCNDNDTSTADQSMNETARNSYHHGNQPKLMHLNQLLTMRRKIEKCVNKVLQNRIHSFLFSSNKFLCYSKENMMMDKNSMLSNLKKIEIIKIEDKKVTTQTITQEAEYVSDLGNIYVQRGMDKYNAVQTQLDMESLQRDYAQYNKDMMRMFVRSCGKSSVNFFKHIYQASMLDHPDDHYVSVQCRGGMKVVPYLSELGIIQHHPNNDRLVKLANV</sequence>
<proteinExistence type="predicted"/>
<dbReference type="KEGG" id="dci:103516778"/>
<dbReference type="RefSeq" id="XP_008479987.2">
    <property type="nucleotide sequence ID" value="XM_008481765.3"/>
</dbReference>
<dbReference type="AlphaFoldDB" id="A0A1S3DFJ4"/>
<accession>A0A1S3DFJ4</accession>
<evidence type="ECO:0000313" key="1">
    <source>
        <dbReference type="Proteomes" id="UP000079169"/>
    </source>
</evidence>
<keyword evidence="1" id="KW-1185">Reference proteome</keyword>
<protein>
    <submittedName>
        <fullName evidence="2">Uncharacterized protein LOC103516778</fullName>
    </submittedName>
</protein>
<dbReference type="GeneID" id="103516778"/>